<dbReference type="PANTHER" id="PTHR24369">
    <property type="entry name" value="ANTIGEN BSP, PUTATIVE-RELATED"/>
    <property type="match status" value="1"/>
</dbReference>
<reference evidence="5" key="2">
    <citation type="submission" date="2014-06" db="EMBL/GenBank/DDBJ databases">
        <authorList>
            <person name="Hu T."/>
            <person name="Eisen M.B."/>
            <person name="Thornton K.R."/>
            <person name="Andolfatto P."/>
        </authorList>
    </citation>
    <scope>NUCLEOTIDE SEQUENCE</scope>
    <source>
        <strain evidence="5">W501</strain>
    </source>
</reference>
<dbReference type="InterPro" id="IPR032675">
    <property type="entry name" value="LRR_dom_sf"/>
</dbReference>
<keyword evidence="2 4" id="KW-0732">Signal</keyword>
<keyword evidence="3" id="KW-0677">Repeat</keyword>
<evidence type="ECO:0008006" key="6">
    <source>
        <dbReference type="Google" id="ProtNLM"/>
    </source>
</evidence>
<protein>
    <recommendedName>
        <fullName evidence="6">Protein singed wings 2</fullName>
    </recommendedName>
</protein>
<gene>
    <name evidence="5" type="primary">Dsim\GD25450</name>
    <name evidence="5" type="ORF">Dsimw501_GD25450</name>
</gene>
<feature type="signal peptide" evidence="4">
    <location>
        <begin position="1"/>
        <end position="29"/>
    </location>
</feature>
<evidence type="ECO:0000256" key="4">
    <source>
        <dbReference type="SAM" id="SignalP"/>
    </source>
</evidence>
<reference evidence="5" key="1">
    <citation type="journal article" date="2013" name="Genome Res.">
        <title>A second-generation assembly of the Drosophila simulans genome provides new insights into patterns of lineage-specific divergence.</title>
        <authorList>
            <person name="Hu T.T."/>
            <person name="Eisen M.B."/>
            <person name="Thornton K.R."/>
            <person name="Andolfatto P."/>
        </authorList>
    </citation>
    <scope>NUCLEOTIDE SEQUENCE [LARGE SCALE GENOMIC DNA]</scope>
    <source>
        <strain evidence="5">W501</strain>
    </source>
</reference>
<sequence length="499" mass="58017">MASGVFQKRAKAAKTISLFCMILIRLSHAADDSHETSTLLATITTITTEIIPMPDSGRSCFGWSSAPEAAGGNCSRSNRNGTLKCYGGMNNLAALNQSGKLSRVQPALEMLLCGWPKDGLNHFRDLQKLPRLRSLTIEYSGFTEFKFDFPEMLELHTINISWTNLSYISSRTFKRVHPLKVLDLRWNQLIQLDGPLLLPRNFEQLYLAGNPWNCTRNFKWMLLQPEKGRLVVDRDELICTDRKYKERQMLLVMHYKLELRRQCQSHEDLRNCTCLMHHILPKTHIPLYTVNCSHLQFQRLPDFLPDNTTTLVINDNMISDLNPLRDNPHYRHVVDMQLENNQISNVDNLEGTYWLQNFRLLNLRGNNLRKFHVYALDNALFDNENANLLLLSRNPWHCTCKFGSRMRELLTKYKDIVRDAWNVSCTYRLDDDQLLAKVLTLSRQEMCNLSVEGSTQIHPIDWLNGVLASLIFIILGKLAYDYYYYKYYGRVPWIVMKMP</sequence>
<evidence type="ECO:0000256" key="2">
    <source>
        <dbReference type="ARBA" id="ARBA00022729"/>
    </source>
</evidence>
<dbReference type="GO" id="GO:0005886">
    <property type="term" value="C:plasma membrane"/>
    <property type="evidence" value="ECO:0007669"/>
    <property type="project" value="TreeGrafter"/>
</dbReference>
<dbReference type="OrthoDB" id="6343311at2759"/>
<evidence type="ECO:0000256" key="1">
    <source>
        <dbReference type="ARBA" id="ARBA00022614"/>
    </source>
</evidence>
<dbReference type="PANTHER" id="PTHR24369:SF210">
    <property type="entry name" value="CHAOPTIN-RELATED"/>
    <property type="match status" value="1"/>
</dbReference>
<organism evidence="5">
    <name type="scientific">Drosophila simulans</name>
    <name type="common">Fruit fly</name>
    <dbReference type="NCBI Taxonomy" id="7240"/>
    <lineage>
        <taxon>Eukaryota</taxon>
        <taxon>Metazoa</taxon>
        <taxon>Ecdysozoa</taxon>
        <taxon>Arthropoda</taxon>
        <taxon>Hexapoda</taxon>
        <taxon>Insecta</taxon>
        <taxon>Pterygota</taxon>
        <taxon>Neoptera</taxon>
        <taxon>Endopterygota</taxon>
        <taxon>Diptera</taxon>
        <taxon>Brachycera</taxon>
        <taxon>Muscomorpha</taxon>
        <taxon>Ephydroidea</taxon>
        <taxon>Drosophilidae</taxon>
        <taxon>Drosophila</taxon>
        <taxon>Sophophora</taxon>
    </lineage>
</organism>
<evidence type="ECO:0000256" key="3">
    <source>
        <dbReference type="ARBA" id="ARBA00022737"/>
    </source>
</evidence>
<keyword evidence="1" id="KW-0433">Leucine-rich repeat</keyword>
<dbReference type="Proteomes" id="UP000035880">
    <property type="component" value="Chromosome 2R"/>
</dbReference>
<feature type="chain" id="PRO_5005324081" description="Protein singed wings 2" evidence="4">
    <location>
        <begin position="30"/>
        <end position="499"/>
    </location>
</feature>
<name>A0A0J9U4T0_DROSI</name>
<dbReference type="AlphaFoldDB" id="A0A0J9U4T0"/>
<dbReference type="SUPFAM" id="SSF52058">
    <property type="entry name" value="L domain-like"/>
    <property type="match status" value="2"/>
</dbReference>
<dbReference type="Bgee" id="FBgn0196745">
    <property type="expression patterns" value="Expressed in adult organism and 2 other cell types or tissues"/>
</dbReference>
<proteinExistence type="predicted"/>
<dbReference type="InterPro" id="IPR050541">
    <property type="entry name" value="LRR_TM_domain-containing"/>
</dbReference>
<reference evidence="5" key="3">
    <citation type="submission" date="2015-04" db="EMBL/GenBank/DDBJ databases">
        <authorList>
            <consortium name="FlyBase"/>
        </authorList>
    </citation>
    <scope>NUCLEOTIDE SEQUENCE</scope>
    <source>
        <strain evidence="5">W501</strain>
    </source>
</reference>
<dbReference type="EMBL" id="CM002911">
    <property type="protein sequence ID" value="KMY94655.1"/>
    <property type="molecule type" value="Genomic_DNA"/>
</dbReference>
<evidence type="ECO:0000313" key="5">
    <source>
        <dbReference type="EMBL" id="KMY94655.1"/>
    </source>
</evidence>
<dbReference type="Gene3D" id="3.80.10.10">
    <property type="entry name" value="Ribonuclease Inhibitor"/>
    <property type="match status" value="2"/>
</dbReference>
<dbReference type="KEGG" id="dsi:Dsimw501_GD25450"/>
<accession>A0A0J9U4T0</accession>
<dbReference type="FunFam" id="3.80.10.10:FF:001067">
    <property type="entry name" value="Protein singed wings 2"/>
    <property type="match status" value="1"/>
</dbReference>